<feature type="transmembrane region" description="Helical" evidence="9">
    <location>
        <begin position="64"/>
        <end position="86"/>
    </location>
</feature>
<dbReference type="PANTHER" id="PTHR10981">
    <property type="entry name" value="BATTENIN"/>
    <property type="match status" value="1"/>
</dbReference>
<dbReference type="OrthoDB" id="5965864at2759"/>
<dbReference type="GO" id="GO:0005773">
    <property type="term" value="C:vacuole"/>
    <property type="evidence" value="ECO:0007669"/>
    <property type="project" value="TreeGrafter"/>
</dbReference>
<evidence type="ECO:0000313" key="10">
    <source>
        <dbReference type="EMBL" id="PWY97749.1"/>
    </source>
</evidence>
<reference evidence="10 11" key="1">
    <citation type="journal article" date="2018" name="Mol. Biol. Evol.">
        <title>Broad Genomic Sampling Reveals a Smut Pathogenic Ancestry of the Fungal Clade Ustilaginomycotina.</title>
        <authorList>
            <person name="Kijpornyongpan T."/>
            <person name="Mondo S.J."/>
            <person name="Barry K."/>
            <person name="Sandor L."/>
            <person name="Lee J."/>
            <person name="Lipzen A."/>
            <person name="Pangilinan J."/>
            <person name="LaButti K."/>
            <person name="Hainaut M."/>
            <person name="Henrissat B."/>
            <person name="Grigoriev I.V."/>
            <person name="Spatafora J.W."/>
            <person name="Aime M.C."/>
        </authorList>
    </citation>
    <scope>NUCLEOTIDE SEQUENCE [LARGE SCALE GENOMIC DNA]</scope>
    <source>
        <strain evidence="10 11">MCA 3645</strain>
    </source>
</reference>
<feature type="transmembrane region" description="Helical" evidence="9">
    <location>
        <begin position="193"/>
        <end position="215"/>
    </location>
</feature>
<feature type="transmembrane region" description="Helical" evidence="9">
    <location>
        <begin position="98"/>
        <end position="117"/>
    </location>
</feature>
<feature type="region of interest" description="Disordered" evidence="8">
    <location>
        <begin position="506"/>
        <end position="535"/>
    </location>
</feature>
<evidence type="ECO:0000256" key="7">
    <source>
        <dbReference type="ARBA" id="ARBA00023136"/>
    </source>
</evidence>
<comment type="subcellular location">
    <subcellularLocation>
        <location evidence="1">Endomembrane system</location>
        <topology evidence="1">Multi-pass membrane protein</topology>
    </subcellularLocation>
</comment>
<evidence type="ECO:0000313" key="11">
    <source>
        <dbReference type="Proteomes" id="UP000246740"/>
    </source>
</evidence>
<dbReference type="STRING" id="1882483.A0A317XHP6"/>
<feature type="compositionally biased region" description="Basic and acidic residues" evidence="8">
    <location>
        <begin position="289"/>
        <end position="305"/>
    </location>
</feature>
<evidence type="ECO:0000256" key="1">
    <source>
        <dbReference type="ARBA" id="ARBA00004127"/>
    </source>
</evidence>
<keyword evidence="4 9" id="KW-0812">Transmembrane</keyword>
<dbReference type="EMBL" id="KZ819202">
    <property type="protein sequence ID" value="PWY97749.1"/>
    <property type="molecule type" value="Genomic_DNA"/>
</dbReference>
<evidence type="ECO:0000256" key="8">
    <source>
        <dbReference type="SAM" id="MobiDB-lite"/>
    </source>
</evidence>
<comment type="similarity">
    <text evidence="2">Belongs to the battenin family.</text>
</comment>
<sequence>MSFEAHALRRLPSGAPESHSDPADSHHRRVTGSFSSATPPRSLPSPTSSPLMTRLQSRHVSVRLNVAFFLFGLLNNSLYVVILTAALELLPQGVPTGLVSFANIFPALIAKAVWPYLLKGTVRYTKRVWSCAIISFVGMLFVSYFPALALRLLGISLASFSSGLGELTFLQLSTRYAPKLHQLSSATNYAGDGVGWFASGTGAAGLVGAAAWWIVRPLGVQTGMAILSTLPAFMLLAYLAILPGVEDLLGSSASSSSNGRATNPRGAYQAVPSVELAENHDDENDNENDNDRYEERDFQSVDHQSRSIGGTVDALEHEEGLEEHERDEQGEIKIRLSFAQKMDLLKPMLLPYILPLVTVYFAEYTINQGVAPTLLYPLPTSSNHPLLSHVVKKLSDYYPLYQLVYQTFVFLSRSSISIFGLPAIPKRFLWVPALLQTGLLGLLTSESLYAWFRPSIASPLVIVLICVEGLAGGSAYVSVFYSIGTNDAGDKPPIVLVGSSCADEPGPVGDRQGAPHPASVAAATSTDGQLRRPSIHRPSLGKQTAEYQMALQAQEHEFRIGCVGVSSNASVPAMLLPFRLFILPCALSAAWCAGPRDYTAPLLDLHIADTSCCVLFFPPICVSLRRCVCLCSTFTVRRQPRHPGCIDHQHAVAGRALQPPGSDWTRTL</sequence>
<keyword evidence="3" id="KW-0813">Transport</keyword>
<dbReference type="InParanoid" id="A0A317XHP6"/>
<dbReference type="GO" id="GO:0016020">
    <property type="term" value="C:membrane"/>
    <property type="evidence" value="ECO:0007669"/>
    <property type="project" value="InterPro"/>
</dbReference>
<dbReference type="GO" id="GO:0051453">
    <property type="term" value="P:regulation of intracellular pH"/>
    <property type="evidence" value="ECO:0007669"/>
    <property type="project" value="TreeGrafter"/>
</dbReference>
<dbReference type="InterPro" id="IPR036259">
    <property type="entry name" value="MFS_trans_sf"/>
</dbReference>
<gene>
    <name evidence="10" type="ORF">BCV70DRAFT_202504</name>
</gene>
<feature type="transmembrane region" description="Helical" evidence="9">
    <location>
        <begin position="221"/>
        <end position="242"/>
    </location>
</feature>
<dbReference type="AlphaFoldDB" id="A0A317XHP6"/>
<feature type="compositionally biased region" description="Low complexity" evidence="8">
    <location>
        <begin position="35"/>
        <end position="50"/>
    </location>
</feature>
<keyword evidence="11" id="KW-1185">Reference proteome</keyword>
<keyword evidence="6 9" id="KW-1133">Transmembrane helix</keyword>
<dbReference type="GO" id="GO:0012505">
    <property type="term" value="C:endomembrane system"/>
    <property type="evidence" value="ECO:0007669"/>
    <property type="project" value="UniProtKB-SubCell"/>
</dbReference>
<accession>A0A317XHP6</accession>
<feature type="region of interest" description="Disordered" evidence="8">
    <location>
        <begin position="274"/>
        <end position="305"/>
    </location>
</feature>
<evidence type="ECO:0000256" key="5">
    <source>
        <dbReference type="ARBA" id="ARBA00022970"/>
    </source>
</evidence>
<dbReference type="Proteomes" id="UP000246740">
    <property type="component" value="Unassembled WGS sequence"/>
</dbReference>
<evidence type="ECO:0000256" key="4">
    <source>
        <dbReference type="ARBA" id="ARBA00022692"/>
    </source>
</evidence>
<proteinExistence type="inferred from homology"/>
<evidence type="ECO:0000256" key="6">
    <source>
        <dbReference type="ARBA" id="ARBA00022989"/>
    </source>
</evidence>
<dbReference type="GO" id="GO:0006865">
    <property type="term" value="P:amino acid transport"/>
    <property type="evidence" value="ECO:0007669"/>
    <property type="project" value="UniProtKB-KW"/>
</dbReference>
<dbReference type="Pfam" id="PF02487">
    <property type="entry name" value="CLN3"/>
    <property type="match status" value="1"/>
</dbReference>
<dbReference type="PANTHER" id="PTHR10981:SF0">
    <property type="entry name" value="BATTENIN"/>
    <property type="match status" value="1"/>
</dbReference>
<keyword evidence="5" id="KW-0029">Amino-acid transport</keyword>
<protein>
    <submittedName>
        <fullName evidence="10">CLN3-domain-containing protein</fullName>
    </submittedName>
</protein>
<evidence type="ECO:0000256" key="9">
    <source>
        <dbReference type="SAM" id="Phobius"/>
    </source>
</evidence>
<keyword evidence="7 9" id="KW-0472">Membrane</keyword>
<dbReference type="SUPFAM" id="SSF103473">
    <property type="entry name" value="MFS general substrate transporter"/>
    <property type="match status" value="1"/>
</dbReference>
<feature type="region of interest" description="Disordered" evidence="8">
    <location>
        <begin position="9"/>
        <end position="50"/>
    </location>
</feature>
<evidence type="ECO:0000256" key="2">
    <source>
        <dbReference type="ARBA" id="ARBA00007467"/>
    </source>
</evidence>
<dbReference type="InterPro" id="IPR003492">
    <property type="entry name" value="Battenin_disease_Cln3"/>
</dbReference>
<feature type="transmembrane region" description="Helical" evidence="9">
    <location>
        <begin position="129"/>
        <end position="147"/>
    </location>
</feature>
<evidence type="ECO:0000256" key="3">
    <source>
        <dbReference type="ARBA" id="ARBA00022448"/>
    </source>
</evidence>
<organism evidence="10 11">
    <name type="scientific">Testicularia cyperi</name>
    <dbReference type="NCBI Taxonomy" id="1882483"/>
    <lineage>
        <taxon>Eukaryota</taxon>
        <taxon>Fungi</taxon>
        <taxon>Dikarya</taxon>
        <taxon>Basidiomycota</taxon>
        <taxon>Ustilaginomycotina</taxon>
        <taxon>Ustilaginomycetes</taxon>
        <taxon>Ustilaginales</taxon>
        <taxon>Anthracoideaceae</taxon>
        <taxon>Testicularia</taxon>
    </lineage>
</organism>
<dbReference type="PRINTS" id="PR01315">
    <property type="entry name" value="BATTENIN"/>
</dbReference>
<dbReference type="FunCoup" id="A0A317XHP6">
    <property type="interactions" value="79"/>
</dbReference>
<name>A0A317XHP6_9BASI</name>